<dbReference type="Pfam" id="PF04603">
    <property type="entry name" value="Mog1"/>
    <property type="match status" value="1"/>
</dbReference>
<dbReference type="GO" id="GO:0006606">
    <property type="term" value="P:protein import into nucleus"/>
    <property type="evidence" value="ECO:0007669"/>
    <property type="project" value="TreeGrafter"/>
</dbReference>
<dbReference type="GO" id="GO:0005085">
    <property type="term" value="F:guanyl-nucleotide exchange factor activity"/>
    <property type="evidence" value="ECO:0007669"/>
    <property type="project" value="TreeGrafter"/>
</dbReference>
<evidence type="ECO:0000256" key="1">
    <source>
        <dbReference type="ARBA" id="ARBA00010307"/>
    </source>
</evidence>
<proteinExistence type="inferred from homology"/>
<dbReference type="OrthoDB" id="10255285at2759"/>
<dbReference type="GO" id="GO:0005634">
    <property type="term" value="C:nucleus"/>
    <property type="evidence" value="ECO:0007669"/>
    <property type="project" value="TreeGrafter"/>
</dbReference>
<keyword evidence="5" id="KW-1185">Reference proteome</keyword>
<dbReference type="STRING" id="1047168.A0A0F4GRN4"/>
<comment type="similarity">
    <text evidence="1">Belongs to the MOG1 family.</text>
</comment>
<dbReference type="InterPro" id="IPR016123">
    <property type="entry name" value="Mog1/PsbP_a/b/a-sand"/>
</dbReference>
<dbReference type="SUPFAM" id="SSF55724">
    <property type="entry name" value="Mog1p/PsbP-like"/>
    <property type="match status" value="1"/>
</dbReference>
<evidence type="ECO:0000313" key="4">
    <source>
        <dbReference type="EMBL" id="KJX99903.1"/>
    </source>
</evidence>
<sequence length="192" mass="21489">MTTLQFKIASLFGGAISVDIPQTWADVSEIREVPDTQEVYLDRDGFSSIVVDILERVDKPSDGEALEYHLSDIIDEDLGEAKVWERKDASLRMMPSTPVFTLVATTPPGARQRGRPNEPDFVGLIMILIRLKEQETDIVVTVNVPHLPNSYDENELNPGEGKLGPLMESASKVKERILDTFEVKDFGLFVEE</sequence>
<gene>
    <name evidence="4" type="ORF">TI39_contig348g00030</name>
</gene>
<evidence type="ECO:0000256" key="2">
    <source>
        <dbReference type="ARBA" id="ARBA00022448"/>
    </source>
</evidence>
<protein>
    <submittedName>
        <fullName evidence="4">Ran-interacting mog1 protein</fullName>
    </submittedName>
</protein>
<dbReference type="Proteomes" id="UP000033647">
    <property type="component" value="Unassembled WGS sequence"/>
</dbReference>
<dbReference type="AlphaFoldDB" id="A0A0F4GRN4"/>
<reference evidence="4 5" key="1">
    <citation type="submission" date="2015-03" db="EMBL/GenBank/DDBJ databases">
        <title>RNA-seq based gene annotation and comparative genomics of four Zymoseptoria species reveal species-specific pathogenicity related genes and transposable element activity.</title>
        <authorList>
            <person name="Grandaubert J."/>
            <person name="Bhattacharyya A."/>
            <person name="Stukenbrock E.H."/>
        </authorList>
    </citation>
    <scope>NUCLEOTIDE SEQUENCE [LARGE SCALE GENOMIC DNA]</scope>
    <source>
        <strain evidence="4 5">Zb18110</strain>
    </source>
</reference>
<dbReference type="PANTHER" id="PTHR15837">
    <property type="entry name" value="RAN GUANINE NUCLEOTIDE RELEASE FACTOR"/>
    <property type="match status" value="1"/>
</dbReference>
<organism evidence="4 5">
    <name type="scientific">Zymoseptoria brevis</name>
    <dbReference type="NCBI Taxonomy" id="1047168"/>
    <lineage>
        <taxon>Eukaryota</taxon>
        <taxon>Fungi</taxon>
        <taxon>Dikarya</taxon>
        <taxon>Ascomycota</taxon>
        <taxon>Pezizomycotina</taxon>
        <taxon>Dothideomycetes</taxon>
        <taxon>Dothideomycetidae</taxon>
        <taxon>Mycosphaerellales</taxon>
        <taxon>Mycosphaerellaceae</taxon>
        <taxon>Zymoseptoria</taxon>
    </lineage>
</organism>
<name>A0A0F4GRN4_9PEZI</name>
<comment type="caution">
    <text evidence="4">The sequence shown here is derived from an EMBL/GenBank/DDBJ whole genome shotgun (WGS) entry which is preliminary data.</text>
</comment>
<dbReference type="EMBL" id="LAFY01000340">
    <property type="protein sequence ID" value="KJX99903.1"/>
    <property type="molecule type" value="Genomic_DNA"/>
</dbReference>
<evidence type="ECO:0000256" key="3">
    <source>
        <dbReference type="ARBA" id="ARBA00022927"/>
    </source>
</evidence>
<dbReference type="InterPro" id="IPR007681">
    <property type="entry name" value="Mog1"/>
</dbReference>
<accession>A0A0F4GRN4</accession>
<keyword evidence="3" id="KW-0653">Protein transport</keyword>
<keyword evidence="2" id="KW-0813">Transport</keyword>
<dbReference type="PANTHER" id="PTHR15837:SF0">
    <property type="entry name" value="RAN GUANINE NUCLEOTIDE RELEASE FACTOR"/>
    <property type="match status" value="1"/>
</dbReference>
<evidence type="ECO:0000313" key="5">
    <source>
        <dbReference type="Proteomes" id="UP000033647"/>
    </source>
</evidence>
<dbReference type="GO" id="GO:0031267">
    <property type="term" value="F:small GTPase binding"/>
    <property type="evidence" value="ECO:0007669"/>
    <property type="project" value="TreeGrafter"/>
</dbReference>
<dbReference type="Gene3D" id="3.40.1000.10">
    <property type="entry name" value="Mog1/PsbP, alpha/beta/alpha sandwich"/>
    <property type="match status" value="1"/>
</dbReference>